<evidence type="ECO:0000256" key="9">
    <source>
        <dbReference type="ARBA" id="ARBA00022705"/>
    </source>
</evidence>
<evidence type="ECO:0000256" key="8">
    <source>
        <dbReference type="ARBA" id="ARBA00022695"/>
    </source>
</evidence>
<evidence type="ECO:0000256" key="11">
    <source>
        <dbReference type="ARBA" id="ARBA00022763"/>
    </source>
</evidence>
<dbReference type="GO" id="GO:0006260">
    <property type="term" value="P:DNA replication"/>
    <property type="evidence" value="ECO:0007669"/>
    <property type="project" value="UniProtKB-KW"/>
</dbReference>
<evidence type="ECO:0000256" key="16">
    <source>
        <dbReference type="ARBA" id="ARBA00025589"/>
    </source>
</evidence>
<dbReference type="AlphaFoldDB" id="A0A846XM82"/>
<keyword evidence="9" id="KW-0235">DNA replication</keyword>
<proteinExistence type="inferred from homology"/>
<dbReference type="GO" id="GO:0003684">
    <property type="term" value="F:damaged DNA binding"/>
    <property type="evidence" value="ECO:0007669"/>
    <property type="project" value="InterPro"/>
</dbReference>
<dbReference type="GO" id="GO:0009432">
    <property type="term" value="P:SOS response"/>
    <property type="evidence" value="ECO:0007669"/>
    <property type="project" value="TreeGrafter"/>
</dbReference>
<keyword evidence="11" id="KW-0227">DNA damage</keyword>
<evidence type="ECO:0000256" key="1">
    <source>
        <dbReference type="ARBA" id="ARBA00001946"/>
    </source>
</evidence>
<comment type="function">
    <text evidence="16">Poorly processive, error-prone DNA polymerase involved in untargeted mutagenesis. Copies undamaged DNA at stalled replication forks, which arise in vivo from mismatched or misaligned primer ends. These misaligned primers can be extended by PolIV. Exhibits no 3'-5' exonuclease (proofreading) activity. May be involved in translesional synthesis, in conjunction with the beta clamp from PolIII.</text>
</comment>
<dbReference type="Pfam" id="PF11799">
    <property type="entry name" value="IMS_C"/>
    <property type="match status" value="1"/>
</dbReference>
<dbReference type="EMBL" id="JAAXOO010000006">
    <property type="protein sequence ID" value="NKY36349.1"/>
    <property type="molecule type" value="Genomic_DNA"/>
</dbReference>
<keyword evidence="15" id="KW-0234">DNA repair</keyword>
<comment type="subcellular location">
    <subcellularLocation>
        <location evidence="2">Cytoplasm</location>
    </subcellularLocation>
</comment>
<evidence type="ECO:0000256" key="17">
    <source>
        <dbReference type="ARBA" id="ARBA00049244"/>
    </source>
</evidence>
<dbReference type="Pfam" id="PF21999">
    <property type="entry name" value="IMS_HHH_1"/>
    <property type="match status" value="1"/>
</dbReference>
<sequence>MHGACACLRIVRRIRRPLRATSTLLSPRRSKTADVARWLLHVDLDQFQAAVEFRRHPELRGLPVIVGGNGDPEEPRKVVTCASYPARAYGVRAGMPLRTAARKCREGVFLPLDPPSYDEASEQVMALLRTFTDQVEVWGWDEAFVAAETDDPESLATTIRAEVAELGLTCAVGIGDNKLTAKLATGFAKSVGKSADAPAEQLGAHTGMFRLTAANWSQVMAHRPTNALWGIGTRIAARLAELEIHTIGDLMAADRAVLAAEFGPSNGPYLWVMARGAGDTEVVTAPPPPVGRSKSETFPRDLTERDEMREQVARLASDVAAEIAAAGRIAVRVAVTVRTSTFYTRSKQSKLAEPTTDVATIVETALRILDRFPLDRPIRLLGVRLELAPVPDPPA</sequence>
<dbReference type="InterPro" id="IPR053848">
    <property type="entry name" value="IMS_HHH_1"/>
</dbReference>
<dbReference type="GO" id="GO:0042276">
    <property type="term" value="P:error-prone translesion synthesis"/>
    <property type="evidence" value="ECO:0007669"/>
    <property type="project" value="TreeGrafter"/>
</dbReference>
<dbReference type="Pfam" id="PF00817">
    <property type="entry name" value="IMS"/>
    <property type="match status" value="1"/>
</dbReference>
<feature type="domain" description="UmuC" evidence="18">
    <location>
        <begin position="39"/>
        <end position="232"/>
    </location>
</feature>
<evidence type="ECO:0000256" key="5">
    <source>
        <dbReference type="ARBA" id="ARBA00022457"/>
    </source>
</evidence>
<evidence type="ECO:0000313" key="19">
    <source>
        <dbReference type="EMBL" id="NKY36349.1"/>
    </source>
</evidence>
<dbReference type="InterPro" id="IPR017961">
    <property type="entry name" value="DNA_pol_Y-fam_little_finger"/>
</dbReference>
<evidence type="ECO:0000256" key="6">
    <source>
        <dbReference type="ARBA" id="ARBA00022490"/>
    </source>
</evidence>
<evidence type="ECO:0000259" key="18">
    <source>
        <dbReference type="PROSITE" id="PS50173"/>
    </source>
</evidence>
<dbReference type="InterPro" id="IPR022880">
    <property type="entry name" value="DNApol_IV"/>
</dbReference>
<keyword evidence="6" id="KW-0963">Cytoplasm</keyword>
<protein>
    <recommendedName>
        <fullName evidence="4">DNA-directed DNA polymerase</fullName>
        <ecNumber evidence="4">2.7.7.7</ecNumber>
    </recommendedName>
</protein>
<name>A0A846XM82_9NOCA</name>
<dbReference type="PROSITE" id="PS50173">
    <property type="entry name" value="UMUC"/>
    <property type="match status" value="1"/>
</dbReference>
<dbReference type="GO" id="GO:0046872">
    <property type="term" value="F:metal ion binding"/>
    <property type="evidence" value="ECO:0007669"/>
    <property type="project" value="UniProtKB-KW"/>
</dbReference>
<evidence type="ECO:0000256" key="14">
    <source>
        <dbReference type="ARBA" id="ARBA00023125"/>
    </source>
</evidence>
<evidence type="ECO:0000256" key="13">
    <source>
        <dbReference type="ARBA" id="ARBA00022932"/>
    </source>
</evidence>
<reference evidence="19 20" key="1">
    <citation type="submission" date="2020-04" db="EMBL/GenBank/DDBJ databases">
        <title>MicrobeNet Type strains.</title>
        <authorList>
            <person name="Nicholson A.C."/>
        </authorList>
    </citation>
    <scope>NUCLEOTIDE SEQUENCE [LARGE SCALE GENOMIC DNA]</scope>
    <source>
        <strain evidence="19 20">DSM 45078</strain>
    </source>
</reference>
<dbReference type="InterPro" id="IPR001126">
    <property type="entry name" value="UmuC"/>
</dbReference>
<evidence type="ECO:0000313" key="20">
    <source>
        <dbReference type="Proteomes" id="UP000565715"/>
    </source>
</evidence>
<accession>A0A846XM82</accession>
<comment type="cofactor">
    <cofactor evidence="1">
        <name>Mg(2+)</name>
        <dbReference type="ChEBI" id="CHEBI:18420"/>
    </cofactor>
</comment>
<evidence type="ECO:0000256" key="15">
    <source>
        <dbReference type="ARBA" id="ARBA00023204"/>
    </source>
</evidence>
<keyword evidence="7 19" id="KW-0808">Transferase</keyword>
<keyword evidence="8 19" id="KW-0548">Nucleotidyltransferase</keyword>
<dbReference type="GO" id="GO:0005829">
    <property type="term" value="C:cytosol"/>
    <property type="evidence" value="ECO:0007669"/>
    <property type="project" value="TreeGrafter"/>
</dbReference>
<dbReference type="EC" id="2.7.7.7" evidence="4"/>
<comment type="catalytic activity">
    <reaction evidence="17">
        <text>DNA(n) + a 2'-deoxyribonucleoside 5'-triphosphate = DNA(n+1) + diphosphate</text>
        <dbReference type="Rhea" id="RHEA:22508"/>
        <dbReference type="Rhea" id="RHEA-COMP:17339"/>
        <dbReference type="Rhea" id="RHEA-COMP:17340"/>
        <dbReference type="ChEBI" id="CHEBI:33019"/>
        <dbReference type="ChEBI" id="CHEBI:61560"/>
        <dbReference type="ChEBI" id="CHEBI:173112"/>
        <dbReference type="EC" id="2.7.7.7"/>
    </reaction>
</comment>
<evidence type="ECO:0000256" key="4">
    <source>
        <dbReference type="ARBA" id="ARBA00012417"/>
    </source>
</evidence>
<dbReference type="GO" id="GO:0003887">
    <property type="term" value="F:DNA-directed DNA polymerase activity"/>
    <property type="evidence" value="ECO:0007669"/>
    <property type="project" value="UniProtKB-KW"/>
</dbReference>
<dbReference type="PANTHER" id="PTHR11076:SF33">
    <property type="entry name" value="DNA POLYMERASE KAPPA"/>
    <property type="match status" value="1"/>
</dbReference>
<dbReference type="Gene3D" id="3.30.1490.100">
    <property type="entry name" value="DNA polymerase, Y-family, little finger domain"/>
    <property type="match status" value="1"/>
</dbReference>
<keyword evidence="10" id="KW-0479">Metal-binding</keyword>
<keyword evidence="5" id="KW-0515">Mutator protein</keyword>
<evidence type="ECO:0000256" key="2">
    <source>
        <dbReference type="ARBA" id="ARBA00004496"/>
    </source>
</evidence>
<dbReference type="PANTHER" id="PTHR11076">
    <property type="entry name" value="DNA REPAIR POLYMERASE UMUC / TRANSFERASE FAMILY MEMBER"/>
    <property type="match status" value="1"/>
</dbReference>
<dbReference type="InterPro" id="IPR050116">
    <property type="entry name" value="DNA_polymerase-Y"/>
</dbReference>
<dbReference type="SUPFAM" id="SSF56672">
    <property type="entry name" value="DNA/RNA polymerases"/>
    <property type="match status" value="1"/>
</dbReference>
<dbReference type="InterPro" id="IPR043502">
    <property type="entry name" value="DNA/RNA_pol_sf"/>
</dbReference>
<keyword evidence="12" id="KW-0460">Magnesium</keyword>
<organism evidence="19 20">
    <name type="scientific">Nocardia speluncae</name>
    <dbReference type="NCBI Taxonomy" id="419477"/>
    <lineage>
        <taxon>Bacteria</taxon>
        <taxon>Bacillati</taxon>
        <taxon>Actinomycetota</taxon>
        <taxon>Actinomycetes</taxon>
        <taxon>Mycobacteriales</taxon>
        <taxon>Nocardiaceae</taxon>
        <taxon>Nocardia</taxon>
    </lineage>
</organism>
<dbReference type="GO" id="GO:0006281">
    <property type="term" value="P:DNA repair"/>
    <property type="evidence" value="ECO:0007669"/>
    <property type="project" value="UniProtKB-KW"/>
</dbReference>
<evidence type="ECO:0000256" key="7">
    <source>
        <dbReference type="ARBA" id="ARBA00022679"/>
    </source>
</evidence>
<gene>
    <name evidence="19" type="ORF">HGA13_25255</name>
</gene>
<dbReference type="Proteomes" id="UP000565715">
    <property type="component" value="Unassembled WGS sequence"/>
</dbReference>
<keyword evidence="13" id="KW-0239">DNA-directed DNA polymerase</keyword>
<evidence type="ECO:0000256" key="3">
    <source>
        <dbReference type="ARBA" id="ARBA00010945"/>
    </source>
</evidence>
<dbReference type="Gene3D" id="3.30.70.270">
    <property type="match status" value="1"/>
</dbReference>
<dbReference type="CDD" id="cd03586">
    <property type="entry name" value="PolY_Pol_IV_kappa"/>
    <property type="match status" value="1"/>
</dbReference>
<dbReference type="SUPFAM" id="SSF100879">
    <property type="entry name" value="Lesion bypass DNA polymerase (Y-family), little finger domain"/>
    <property type="match status" value="1"/>
</dbReference>
<dbReference type="NCBIfam" id="NF002883">
    <property type="entry name" value="PRK03352.1"/>
    <property type="match status" value="1"/>
</dbReference>
<dbReference type="InterPro" id="IPR036775">
    <property type="entry name" value="DNA_pol_Y-fam_lit_finger_sf"/>
</dbReference>
<evidence type="ECO:0000256" key="12">
    <source>
        <dbReference type="ARBA" id="ARBA00022842"/>
    </source>
</evidence>
<dbReference type="InterPro" id="IPR043128">
    <property type="entry name" value="Rev_trsase/Diguanyl_cyclase"/>
</dbReference>
<evidence type="ECO:0000256" key="10">
    <source>
        <dbReference type="ARBA" id="ARBA00022723"/>
    </source>
</evidence>
<comment type="caution">
    <text evidence="19">The sequence shown here is derived from an EMBL/GenBank/DDBJ whole genome shotgun (WGS) entry which is preliminary data.</text>
</comment>
<dbReference type="Gene3D" id="3.40.1170.60">
    <property type="match status" value="1"/>
</dbReference>
<keyword evidence="20" id="KW-1185">Reference proteome</keyword>
<comment type="similarity">
    <text evidence="3">Belongs to the DNA polymerase type-Y family.</text>
</comment>
<keyword evidence="14" id="KW-0238">DNA-binding</keyword>
<dbReference type="Gene3D" id="1.10.150.20">
    <property type="entry name" value="5' to 3' exonuclease, C-terminal subdomain"/>
    <property type="match status" value="1"/>
</dbReference>